<proteinExistence type="predicted"/>
<dbReference type="RefSeq" id="WP_048423936.1">
    <property type="nucleotide sequence ID" value="NZ_JYNU01000019.1"/>
</dbReference>
<dbReference type="EMBL" id="JYNU01000019">
    <property type="protein sequence ID" value="KMO74792.1"/>
    <property type="molecule type" value="Genomic_DNA"/>
</dbReference>
<sequence>MTGERVVFASAARYLATLVRQIPADRWDGPGLGEWTVRDLVGHTSRSLITVSTYLHTTAFREDVREPAEYYVRMNDYVTDAGADAIVERGRQAGRDLGAEPVATIDGLVERVLGEIDTAGDPLMEVIGGLGVRLFTYLPTRTFEIAVHGLDIAAAVGLTATPPVEVLSEAAALAGRIGAHLGQGPAVLLALTGRSPLPAGFSVV</sequence>
<dbReference type="Proteomes" id="UP000036313">
    <property type="component" value="Unassembled WGS sequence"/>
</dbReference>
<dbReference type="SUPFAM" id="SSF109854">
    <property type="entry name" value="DinB/YfiT-like putative metalloenzymes"/>
    <property type="match status" value="1"/>
</dbReference>
<reference evidence="2 3" key="1">
    <citation type="journal article" date="2015" name="Genome Biol. Evol.">
        <title>Characterization of Three Mycobacterium spp. with Potential Use in Bioremediation by Genome Sequencing and Comparative Genomics.</title>
        <authorList>
            <person name="Das S."/>
            <person name="Pettersson B.M."/>
            <person name="Behra P.R."/>
            <person name="Ramesh M."/>
            <person name="Dasgupta S."/>
            <person name="Bhattacharya A."/>
            <person name="Kirsebom L.A."/>
        </authorList>
    </citation>
    <scope>NUCLEOTIDE SEQUENCE [LARGE SCALE GENOMIC DNA]</scope>
    <source>
        <strain evidence="2 3">DSM 44075</strain>
    </source>
</reference>
<protein>
    <recommendedName>
        <fullName evidence="1">Mycothiol-dependent maleylpyruvate isomerase metal-binding domain-containing protein</fullName>
    </recommendedName>
</protein>
<dbReference type="InterPro" id="IPR034660">
    <property type="entry name" value="DinB/YfiT-like"/>
</dbReference>
<evidence type="ECO:0000313" key="2">
    <source>
        <dbReference type="EMBL" id="KMO74792.1"/>
    </source>
</evidence>
<accession>A0A0J6VZD9</accession>
<gene>
    <name evidence="2" type="ORF">MOBUDSM44075_03322</name>
</gene>
<dbReference type="InterPro" id="IPR024344">
    <property type="entry name" value="MDMPI_metal-binding"/>
</dbReference>
<feature type="domain" description="Mycothiol-dependent maleylpyruvate isomerase metal-binding" evidence="1">
    <location>
        <begin position="9"/>
        <end position="153"/>
    </location>
</feature>
<dbReference type="InterPro" id="IPR017517">
    <property type="entry name" value="Maleyloyr_isom"/>
</dbReference>
<dbReference type="Gene3D" id="1.20.120.450">
    <property type="entry name" value="dinb family like domain"/>
    <property type="match status" value="1"/>
</dbReference>
<dbReference type="AlphaFoldDB" id="A0A0J6VZD9"/>
<dbReference type="NCBIfam" id="TIGR03083">
    <property type="entry name" value="maleylpyruvate isomerase family mycothiol-dependent enzyme"/>
    <property type="match status" value="1"/>
</dbReference>
<evidence type="ECO:0000313" key="3">
    <source>
        <dbReference type="Proteomes" id="UP000036313"/>
    </source>
</evidence>
<dbReference type="GO" id="GO:0046872">
    <property type="term" value="F:metal ion binding"/>
    <property type="evidence" value="ECO:0007669"/>
    <property type="project" value="InterPro"/>
</dbReference>
<dbReference type="PATRIC" id="fig|1807.14.peg.3344"/>
<evidence type="ECO:0000259" key="1">
    <source>
        <dbReference type="Pfam" id="PF11716"/>
    </source>
</evidence>
<comment type="caution">
    <text evidence="2">The sequence shown here is derived from an EMBL/GenBank/DDBJ whole genome shotgun (WGS) entry which is preliminary data.</text>
</comment>
<dbReference type="Pfam" id="PF11716">
    <property type="entry name" value="MDMPI_N"/>
    <property type="match status" value="1"/>
</dbReference>
<name>A0A0J6VZD9_9MYCO</name>
<organism evidence="2 3">
    <name type="scientific">Mycolicibacterium obuense</name>
    <dbReference type="NCBI Taxonomy" id="1807"/>
    <lineage>
        <taxon>Bacteria</taxon>
        <taxon>Bacillati</taxon>
        <taxon>Actinomycetota</taxon>
        <taxon>Actinomycetes</taxon>
        <taxon>Mycobacteriales</taxon>
        <taxon>Mycobacteriaceae</taxon>
        <taxon>Mycolicibacterium</taxon>
    </lineage>
</organism>